<feature type="transmembrane region" description="Helical" evidence="3">
    <location>
        <begin position="503"/>
        <end position="522"/>
    </location>
</feature>
<evidence type="ECO:0000313" key="5">
    <source>
        <dbReference type="EMBL" id="CAG9329705.1"/>
    </source>
</evidence>
<dbReference type="Proteomes" id="UP001162131">
    <property type="component" value="Unassembled WGS sequence"/>
</dbReference>
<dbReference type="InterPro" id="IPR027815">
    <property type="entry name" value="CSC1/OSCA1-like_cyt"/>
</dbReference>
<organism evidence="5 6">
    <name type="scientific">Blepharisma stoltei</name>
    <dbReference type="NCBI Taxonomy" id="1481888"/>
    <lineage>
        <taxon>Eukaryota</taxon>
        <taxon>Sar</taxon>
        <taxon>Alveolata</taxon>
        <taxon>Ciliophora</taxon>
        <taxon>Postciliodesmatophora</taxon>
        <taxon>Heterotrichea</taxon>
        <taxon>Heterotrichida</taxon>
        <taxon>Blepharismidae</taxon>
        <taxon>Blepharisma</taxon>
    </lineage>
</organism>
<accession>A0AAU9JVS4</accession>
<keyword evidence="1" id="KW-0175">Coiled coil</keyword>
<protein>
    <recommendedName>
        <fullName evidence="4">CSC1/OSCA1-like cytosolic domain-containing protein</fullName>
    </recommendedName>
</protein>
<feature type="region of interest" description="Disordered" evidence="2">
    <location>
        <begin position="1"/>
        <end position="89"/>
    </location>
</feature>
<evidence type="ECO:0000313" key="6">
    <source>
        <dbReference type="Proteomes" id="UP001162131"/>
    </source>
</evidence>
<dbReference type="CDD" id="cd00590">
    <property type="entry name" value="RRM_SF"/>
    <property type="match status" value="1"/>
</dbReference>
<dbReference type="AlphaFoldDB" id="A0AAU9JVS4"/>
<dbReference type="Pfam" id="PF14703">
    <property type="entry name" value="PHM7_cyt"/>
    <property type="match status" value="1"/>
</dbReference>
<reference evidence="5" key="1">
    <citation type="submission" date="2021-09" db="EMBL/GenBank/DDBJ databases">
        <authorList>
            <consortium name="AG Swart"/>
            <person name="Singh M."/>
            <person name="Singh A."/>
            <person name="Seah K."/>
            <person name="Emmerich C."/>
        </authorList>
    </citation>
    <scope>NUCLEOTIDE SEQUENCE</scope>
    <source>
        <strain evidence="5">ATCC30299</strain>
    </source>
</reference>
<feature type="transmembrane region" description="Helical" evidence="3">
    <location>
        <begin position="159"/>
        <end position="182"/>
    </location>
</feature>
<evidence type="ECO:0000256" key="1">
    <source>
        <dbReference type="SAM" id="Coils"/>
    </source>
</evidence>
<feature type="transmembrane region" description="Helical" evidence="3">
    <location>
        <begin position="534"/>
        <end position="560"/>
    </location>
</feature>
<dbReference type="GO" id="GO:0005227">
    <property type="term" value="F:calcium-activated cation channel activity"/>
    <property type="evidence" value="ECO:0007669"/>
    <property type="project" value="InterPro"/>
</dbReference>
<keyword evidence="3" id="KW-1133">Transmembrane helix</keyword>
<dbReference type="PANTHER" id="PTHR13018">
    <property type="entry name" value="PROBABLE MEMBRANE PROTEIN DUF221-RELATED"/>
    <property type="match status" value="1"/>
</dbReference>
<feature type="compositionally biased region" description="Basic and acidic residues" evidence="2">
    <location>
        <begin position="1"/>
        <end position="17"/>
    </location>
</feature>
<feature type="transmembrane region" description="Helical" evidence="3">
    <location>
        <begin position="459"/>
        <end position="479"/>
    </location>
</feature>
<feature type="coiled-coil region" evidence="1">
    <location>
        <begin position="348"/>
        <end position="375"/>
    </location>
</feature>
<dbReference type="PANTHER" id="PTHR13018:SF83">
    <property type="entry name" value="RRM DOMAIN-CONTAINING PROTEIN"/>
    <property type="match status" value="1"/>
</dbReference>
<feature type="transmembrane region" description="Helical" evidence="3">
    <location>
        <begin position="729"/>
        <end position="750"/>
    </location>
</feature>
<dbReference type="InterPro" id="IPR035979">
    <property type="entry name" value="RBD_domain_sf"/>
</dbReference>
<gene>
    <name evidence="5" type="ORF">BSTOLATCC_MIC49326</name>
</gene>
<feature type="transmembrane region" description="Helical" evidence="3">
    <location>
        <begin position="580"/>
        <end position="601"/>
    </location>
</feature>
<evidence type="ECO:0000256" key="3">
    <source>
        <dbReference type="SAM" id="Phobius"/>
    </source>
</evidence>
<evidence type="ECO:0000259" key="4">
    <source>
        <dbReference type="Pfam" id="PF14703"/>
    </source>
</evidence>
<comment type="caution">
    <text evidence="5">The sequence shown here is derived from an EMBL/GenBank/DDBJ whole genome shotgun (WGS) entry which is preliminary data.</text>
</comment>
<feature type="transmembrane region" description="Helical" evidence="3">
    <location>
        <begin position="700"/>
        <end position="717"/>
    </location>
</feature>
<feature type="transmembrane region" description="Helical" evidence="3">
    <location>
        <begin position="225"/>
        <end position="244"/>
    </location>
</feature>
<name>A0AAU9JVS4_9CILI</name>
<keyword evidence="3" id="KW-0812">Transmembrane</keyword>
<dbReference type="SUPFAM" id="SSF54928">
    <property type="entry name" value="RNA-binding domain, RBD"/>
    <property type="match status" value="1"/>
</dbReference>
<dbReference type="GO" id="GO:0003676">
    <property type="term" value="F:nucleic acid binding"/>
    <property type="evidence" value="ECO:0007669"/>
    <property type="project" value="InterPro"/>
</dbReference>
<sequence>MSESGKDQDSDQEKSISEESIGSEAPIKTANEIDQKSNESEPIDSNNGESRYPEIENIPEQPVKPDPPKVPDNVQQPQNPAPAEPAGSLLSQPADLELSKTHGNAQKVYKFDEDYFKSSERCPCCNFPSDGNKFPLCAALDSLNQLGAGFPLYFWFLRYSLGAVFILFSIAGIACLIGNIVADKHEQWKDSSTVTILTPANYGNPYLSDSERMEYGYGDWEAVPMWQSLLHLFAGIALMIYYPWIDKKTKERAVEIDIDLTTPSDFTLWVKGLPKSYTKEELSEHFRKNGNDENTNIEIVNIVLTHDIKLFTKITRELVWWKIRESYLREYQHFYPGSFPERKSCGCIKKKTITLEDCAEKIQELTEKQQELLSMLNSGNLAPSAFITFRTQQQTRGVDNKWNRSNLQQLFDRFLNCFRRNHLTKFKGCYLTASLAPEPTDVFWENLSRTTSERIIKRFQTWIISAIAIFVTFITIYFINDYQQSMYDDQKDSDHSSNGTKTASVFLSLLVVFINFVLGRLIRIFSAHESHQTWTLFNVSVADMLILSMSINTGLIPIILTSEHAERWFIPGGLATQMTYILIINACLAPIINFISPMYCLKVIRRFFVRRSMEKGKLKMSQGDANVLFEGPQIDLAVRYANVIKTLIVTFFYAPLIPIGIPISFFGITFEYLVTKYMLLRKYTRPKEHNAELAFEMNEWLKWVAFSHALGVIIFYYNFPDSNSDPAKLLIAAACLYIILPLKALGHALCKYDSNSILKRILAENDPKNDYFKQLPLFYTDYERENPITHDEGWRKWNEFMKIENKEKTNIADTFNNYVARRAPCEAFVNVLLGNNVGGNRGNPDEMYRNMAYGVRRAIPGLENGAQPTVGQFTRLFSPQNTAGGVLVSNKHVDPTQIQYQGNQPNPIQYQVPLGYQSYPQSYPGYQYPVQSQISIPQQPPAMMPPQPQYSQGYPGVQYDPRFSQPYYLYQNSTNYNPEYRPPNDI</sequence>
<keyword evidence="6" id="KW-1185">Reference proteome</keyword>
<proteinExistence type="predicted"/>
<feature type="domain" description="CSC1/OSCA1-like cytosolic" evidence="4">
    <location>
        <begin position="265"/>
        <end position="446"/>
    </location>
</feature>
<dbReference type="GO" id="GO:0005886">
    <property type="term" value="C:plasma membrane"/>
    <property type="evidence" value="ECO:0007669"/>
    <property type="project" value="TreeGrafter"/>
</dbReference>
<dbReference type="EMBL" id="CAJZBQ010000048">
    <property type="protein sequence ID" value="CAG9329705.1"/>
    <property type="molecule type" value="Genomic_DNA"/>
</dbReference>
<keyword evidence="3" id="KW-0472">Membrane</keyword>
<evidence type="ECO:0000256" key="2">
    <source>
        <dbReference type="SAM" id="MobiDB-lite"/>
    </source>
</evidence>
<dbReference type="InterPro" id="IPR045122">
    <property type="entry name" value="Csc1-like"/>
</dbReference>